<name>A0A2P2JJ22_RHIMU</name>
<evidence type="ECO:0000256" key="1">
    <source>
        <dbReference type="SAM" id="MobiDB-lite"/>
    </source>
</evidence>
<reference evidence="2" key="1">
    <citation type="submission" date="2018-02" db="EMBL/GenBank/DDBJ databases">
        <title>Rhizophora mucronata_Transcriptome.</title>
        <authorList>
            <person name="Meera S.P."/>
            <person name="Sreeshan A."/>
            <person name="Augustine A."/>
        </authorList>
    </citation>
    <scope>NUCLEOTIDE SEQUENCE</scope>
    <source>
        <tissue evidence="2">Leaf</tissue>
    </source>
</reference>
<feature type="region of interest" description="Disordered" evidence="1">
    <location>
        <begin position="23"/>
        <end position="51"/>
    </location>
</feature>
<protein>
    <submittedName>
        <fullName evidence="2">Uncharacterized protein</fullName>
    </submittedName>
</protein>
<sequence>MCKLGVQHVRLKTDRRPHISILDQQHRTTSPKLKLNGGLRQDPSDPSNPSWAYNADSFTLGARDANLTSSSSLSNFAISSSFK</sequence>
<proteinExistence type="predicted"/>
<dbReference type="EMBL" id="GGEC01013003">
    <property type="protein sequence ID" value="MBW93486.1"/>
    <property type="molecule type" value="Transcribed_RNA"/>
</dbReference>
<evidence type="ECO:0000313" key="2">
    <source>
        <dbReference type="EMBL" id="MBW93486.1"/>
    </source>
</evidence>
<organism evidence="2">
    <name type="scientific">Rhizophora mucronata</name>
    <name type="common">Asiatic mangrove</name>
    <dbReference type="NCBI Taxonomy" id="61149"/>
    <lineage>
        <taxon>Eukaryota</taxon>
        <taxon>Viridiplantae</taxon>
        <taxon>Streptophyta</taxon>
        <taxon>Embryophyta</taxon>
        <taxon>Tracheophyta</taxon>
        <taxon>Spermatophyta</taxon>
        <taxon>Magnoliopsida</taxon>
        <taxon>eudicotyledons</taxon>
        <taxon>Gunneridae</taxon>
        <taxon>Pentapetalae</taxon>
        <taxon>rosids</taxon>
        <taxon>fabids</taxon>
        <taxon>Malpighiales</taxon>
        <taxon>Rhizophoraceae</taxon>
        <taxon>Rhizophora</taxon>
    </lineage>
</organism>
<dbReference type="AlphaFoldDB" id="A0A2P2JJ22"/>
<accession>A0A2P2JJ22</accession>